<evidence type="ECO:0000313" key="3">
    <source>
        <dbReference type="EMBL" id="RUA21959.1"/>
    </source>
</evidence>
<keyword evidence="1" id="KW-0175">Coiled coil</keyword>
<evidence type="ECO:0000256" key="2">
    <source>
        <dbReference type="SAM" id="MobiDB-lite"/>
    </source>
</evidence>
<organism evidence="3">
    <name type="scientific">Billgrantia gudaonensis</name>
    <dbReference type="NCBI Taxonomy" id="376427"/>
    <lineage>
        <taxon>Bacteria</taxon>
        <taxon>Pseudomonadati</taxon>
        <taxon>Pseudomonadota</taxon>
        <taxon>Gammaproteobacteria</taxon>
        <taxon>Oceanospirillales</taxon>
        <taxon>Halomonadaceae</taxon>
        <taxon>Billgrantia</taxon>
    </lineage>
</organism>
<comment type="caution">
    <text evidence="3">The sequence shown here is derived from an EMBL/GenBank/DDBJ whole genome shotgun (WGS) entry which is preliminary data.</text>
</comment>
<proteinExistence type="predicted"/>
<dbReference type="AlphaFoldDB" id="A0A3S0QR93"/>
<protein>
    <submittedName>
        <fullName evidence="3">Uncharacterized protein</fullName>
    </submittedName>
</protein>
<dbReference type="EMBL" id="RXHI01000028">
    <property type="protein sequence ID" value="RUA21959.1"/>
    <property type="molecule type" value="Genomic_DNA"/>
</dbReference>
<name>A0A3S0QR93_9GAMM</name>
<accession>A0A3S0QR93</accession>
<feature type="region of interest" description="Disordered" evidence="2">
    <location>
        <begin position="18"/>
        <end position="51"/>
    </location>
</feature>
<evidence type="ECO:0000256" key="1">
    <source>
        <dbReference type="SAM" id="Coils"/>
    </source>
</evidence>
<gene>
    <name evidence="3" type="ORF">DSL92_08525</name>
</gene>
<sequence>MNAIRPVDLEGVGDLLKSGSRRMGASMQLPRFRPNRSQTARERKREGAEEKACLAEEREAVAQAERKAQAEREAVAARRRCIEEARLCPAALTMPTIQKNLPCRVGKRRGWGR</sequence>
<feature type="coiled-coil region" evidence="1">
    <location>
        <begin position="53"/>
        <end position="80"/>
    </location>
</feature>
<reference evidence="3" key="1">
    <citation type="submission" date="2018-12" db="EMBL/GenBank/DDBJ databases">
        <authorList>
            <person name="Jadhav K."/>
            <person name="Kushwaha B."/>
            <person name="Jadhav I."/>
        </authorList>
    </citation>
    <scope>NUCLEOTIDE SEQUENCE [LARGE SCALE GENOMIC DNA]</scope>
    <source>
        <strain evidence="3">SBS 10</strain>
    </source>
</reference>
<feature type="compositionally biased region" description="Basic and acidic residues" evidence="2">
    <location>
        <begin position="39"/>
        <end position="51"/>
    </location>
</feature>